<dbReference type="RefSeq" id="WP_310897270.1">
    <property type="nucleotide sequence ID" value="NZ_JAMQOM010000006.1"/>
</dbReference>
<accession>A0AAE4EYJ8</accession>
<keyword evidence="2" id="KW-1185">Reference proteome</keyword>
<protein>
    <submittedName>
        <fullName evidence="1">Uncharacterized protein</fullName>
    </submittedName>
</protein>
<reference evidence="1 2" key="1">
    <citation type="submission" date="2022-06" db="EMBL/GenBank/DDBJ databases">
        <title>Haloarcula sp. a new haloarchaeum isolate from saline soil.</title>
        <authorList>
            <person name="Strakova D."/>
            <person name="Galisteo C."/>
            <person name="Sanchez-Porro C."/>
            <person name="Ventosa A."/>
        </authorList>
    </citation>
    <scope>NUCLEOTIDE SEQUENCE [LARGE SCALE GENOMIC DNA]</scope>
    <source>
        <strain evidence="1 2">S1AR25-5A</strain>
    </source>
</reference>
<evidence type="ECO:0000313" key="1">
    <source>
        <dbReference type="EMBL" id="MDS0222655.1"/>
    </source>
</evidence>
<comment type="caution">
    <text evidence="1">The sequence shown here is derived from an EMBL/GenBank/DDBJ whole genome shotgun (WGS) entry which is preliminary data.</text>
</comment>
<dbReference type="AlphaFoldDB" id="A0AAE4EYJ8"/>
<organism evidence="1 2">
    <name type="scientific">Haloarcula terrestris</name>
    <dbReference type="NCBI Taxonomy" id="2950533"/>
    <lineage>
        <taxon>Archaea</taxon>
        <taxon>Methanobacteriati</taxon>
        <taxon>Methanobacteriota</taxon>
        <taxon>Stenosarchaea group</taxon>
        <taxon>Halobacteria</taxon>
        <taxon>Halobacteriales</taxon>
        <taxon>Haloarculaceae</taxon>
        <taxon>Haloarcula</taxon>
    </lineage>
</organism>
<proteinExistence type="predicted"/>
<evidence type="ECO:0000313" key="2">
    <source>
        <dbReference type="Proteomes" id="UP001253439"/>
    </source>
</evidence>
<gene>
    <name evidence="1" type="ORF">NDI54_15015</name>
</gene>
<name>A0AAE4EYJ8_9EURY</name>
<dbReference type="Proteomes" id="UP001253439">
    <property type="component" value="Unassembled WGS sequence"/>
</dbReference>
<dbReference type="EMBL" id="JAMQOM010000006">
    <property type="protein sequence ID" value="MDS0222655.1"/>
    <property type="molecule type" value="Genomic_DNA"/>
</dbReference>
<sequence>MSSSKIPGQCPKCGSVNINVVKVAPPNHDRGDSWATRAECDECSDYVEWVD</sequence>